<dbReference type="InterPro" id="IPR017853">
    <property type="entry name" value="GH"/>
</dbReference>
<dbReference type="PRINTS" id="PR00133">
    <property type="entry name" value="GLHYDRLASE3"/>
</dbReference>
<dbReference type="GO" id="GO:0016787">
    <property type="term" value="F:hydrolase activity"/>
    <property type="evidence" value="ECO:0007669"/>
    <property type="project" value="UniProtKB-KW"/>
</dbReference>
<dbReference type="Proteomes" id="UP001569904">
    <property type="component" value="Unassembled WGS sequence"/>
</dbReference>
<dbReference type="EMBL" id="JAXCEH010000024">
    <property type="protein sequence ID" value="MFA1557817.1"/>
    <property type="molecule type" value="Genomic_DNA"/>
</dbReference>
<comment type="caution">
    <text evidence="5">The sequence shown here is derived from an EMBL/GenBank/DDBJ whole genome shotgun (WGS) entry which is preliminary data.</text>
</comment>
<evidence type="ECO:0000313" key="6">
    <source>
        <dbReference type="Proteomes" id="UP001569904"/>
    </source>
</evidence>
<evidence type="ECO:0000256" key="3">
    <source>
        <dbReference type="ARBA" id="ARBA00023295"/>
    </source>
</evidence>
<dbReference type="Gene3D" id="3.20.20.300">
    <property type="entry name" value="Glycoside hydrolase, family 3, N-terminal domain"/>
    <property type="match status" value="1"/>
</dbReference>
<keyword evidence="3" id="KW-0326">Glycosidase</keyword>
<dbReference type="InterPro" id="IPR050226">
    <property type="entry name" value="NagZ_Beta-hexosaminidase"/>
</dbReference>
<dbReference type="PROSITE" id="PS00775">
    <property type="entry name" value="GLYCOSYL_HYDROL_F3"/>
    <property type="match status" value="1"/>
</dbReference>
<dbReference type="InterPro" id="IPR036962">
    <property type="entry name" value="Glyco_hydro_3_N_sf"/>
</dbReference>
<keyword evidence="2 5" id="KW-0378">Hydrolase</keyword>
<name>A0ABV4R8U8_9ACTN</name>
<dbReference type="InterPro" id="IPR001764">
    <property type="entry name" value="Glyco_hydro_3_N"/>
</dbReference>
<reference evidence="5 6" key="1">
    <citation type="submission" date="2023-11" db="EMBL/GenBank/DDBJ databases">
        <title>Actinomadura monticuli sp. nov., isolated from volcanic ash.</title>
        <authorList>
            <person name="Lee S.D."/>
            <person name="Yang H."/>
            <person name="Kim I.S."/>
        </authorList>
    </citation>
    <scope>NUCLEOTIDE SEQUENCE [LARGE SCALE GENOMIC DNA]</scope>
    <source>
        <strain evidence="5 6">DSM 45346</strain>
    </source>
</reference>
<evidence type="ECO:0000256" key="2">
    <source>
        <dbReference type="ARBA" id="ARBA00022801"/>
    </source>
</evidence>
<proteinExistence type="inferred from homology"/>
<gene>
    <name evidence="5" type="ORF">SM436_29390</name>
</gene>
<sequence>MTTDDIATTAEIARLARGTLLPSFPGATAPRWLLDELEAGLGGVTLFALVGNVPSQESLAALTAQMRKAGDPFVTIDEEGGDVTRLGGHATGSPYPGNAALGAVDDPELTRRVYRSLGAELAEVGVNLNFAPSVDVNTADDNPVIGTRSFGSDPELVARHGAAAVTGTQEAGVAACAKHFPGHGSTVEDSHLSIPLVDADLELLDRRELVPFRAAIAAGARAVMTGHLDLPAITGGVPATLSHAAITGLLRERLGYRGVIVTDALDMAGASGAIGIPEASVRALIAGADLLCLGSHEHAETVAATLDAIGEAVRTGRLSPGRLADAARRTARLREWLAGHAPAAVDRAAGLEAARRAVRVFGALPGWAGAPLVVETESTGNIAVGPTPWGLHPWAPDAVRADGAGAAYGAGGTVAGILDRAKGRGLVVVLRDAHRHAGQRALATALLTARPDTVVVEMGLPVWRPGSAVYLATYGAAAANAQAAAELLGLAPTG</sequence>
<dbReference type="Pfam" id="PF00933">
    <property type="entry name" value="Glyco_hydro_3"/>
    <property type="match status" value="1"/>
</dbReference>
<dbReference type="RefSeq" id="WP_371944598.1">
    <property type="nucleotide sequence ID" value="NZ_JAXCEH010000024.1"/>
</dbReference>
<dbReference type="InterPro" id="IPR019800">
    <property type="entry name" value="Glyco_hydro_3_AS"/>
</dbReference>
<dbReference type="PANTHER" id="PTHR30480">
    <property type="entry name" value="BETA-HEXOSAMINIDASE-RELATED"/>
    <property type="match status" value="1"/>
</dbReference>
<organism evidence="5 6">
    <name type="scientific">Actinomadura chokoriensis</name>
    <dbReference type="NCBI Taxonomy" id="454156"/>
    <lineage>
        <taxon>Bacteria</taxon>
        <taxon>Bacillati</taxon>
        <taxon>Actinomycetota</taxon>
        <taxon>Actinomycetes</taxon>
        <taxon>Streptosporangiales</taxon>
        <taxon>Thermomonosporaceae</taxon>
        <taxon>Actinomadura</taxon>
    </lineage>
</organism>
<keyword evidence="6" id="KW-1185">Reference proteome</keyword>
<comment type="similarity">
    <text evidence="1">Belongs to the glycosyl hydrolase 3 family.</text>
</comment>
<evidence type="ECO:0000256" key="1">
    <source>
        <dbReference type="ARBA" id="ARBA00005336"/>
    </source>
</evidence>
<dbReference type="PANTHER" id="PTHR30480:SF16">
    <property type="entry name" value="GLYCOSIDE HYDROLASE FAMILY 3 DOMAIN PROTEIN"/>
    <property type="match status" value="1"/>
</dbReference>
<evidence type="ECO:0000259" key="4">
    <source>
        <dbReference type="Pfam" id="PF00933"/>
    </source>
</evidence>
<dbReference type="SUPFAM" id="SSF51445">
    <property type="entry name" value="(Trans)glycosidases"/>
    <property type="match status" value="1"/>
</dbReference>
<accession>A0ABV4R8U8</accession>
<protein>
    <submittedName>
        <fullName evidence="5">Glycoside hydrolase family 3 N-terminal domain-containing protein</fullName>
    </submittedName>
</protein>
<evidence type="ECO:0000313" key="5">
    <source>
        <dbReference type="EMBL" id="MFA1557817.1"/>
    </source>
</evidence>
<feature type="domain" description="Glycoside hydrolase family 3 N-terminal" evidence="4">
    <location>
        <begin position="39"/>
        <end position="333"/>
    </location>
</feature>